<protein>
    <submittedName>
        <fullName evidence="1">Uncharacterized protein</fullName>
    </submittedName>
</protein>
<name>B7VRN1_VIBA3</name>
<dbReference type="EMBL" id="FM954973">
    <property type="protein sequence ID" value="CAV26247.1"/>
    <property type="molecule type" value="Genomic_DNA"/>
</dbReference>
<dbReference type="AlphaFoldDB" id="B7VRN1"/>
<dbReference type="HOGENOM" id="CLU_2511814_0_0_6"/>
<evidence type="ECO:0000313" key="2">
    <source>
        <dbReference type="Proteomes" id="UP000009100"/>
    </source>
</evidence>
<dbReference type="Proteomes" id="UP000009100">
    <property type="component" value="Chromosome 2"/>
</dbReference>
<evidence type="ECO:0000313" key="1">
    <source>
        <dbReference type="EMBL" id="CAV26247.1"/>
    </source>
</evidence>
<sequence length="96" mass="10954">MLCYLMEREQIVLSEEILYERTKEALRCARLLELDTTKQFIKTCLSACIADKRIHINNIGEVLSHSIAYPSKLLAGAYETSELHQSITPVLEELSL</sequence>
<dbReference type="eggNOG" id="ENOG5032J2M">
    <property type="taxonomic scope" value="Bacteria"/>
</dbReference>
<dbReference type="KEGG" id="vsp:VS_II0619"/>
<reference evidence="1 2" key="1">
    <citation type="submission" date="2009-02" db="EMBL/GenBank/DDBJ databases">
        <title>Vibrio splendidus str. LGP32 complete genome.</title>
        <authorList>
            <person name="Mazel D."/>
            <person name="Le Roux F."/>
        </authorList>
    </citation>
    <scope>NUCLEOTIDE SEQUENCE [LARGE SCALE GENOMIC DNA]</scope>
    <source>
        <strain evidence="1 2">LGP32</strain>
    </source>
</reference>
<organism evidence="1 2">
    <name type="scientific">Vibrio atlanticus (strain LGP32)</name>
    <name type="common">Vibrio splendidus (strain Mel32)</name>
    <dbReference type="NCBI Taxonomy" id="575788"/>
    <lineage>
        <taxon>Bacteria</taxon>
        <taxon>Pseudomonadati</taxon>
        <taxon>Pseudomonadota</taxon>
        <taxon>Gammaproteobacteria</taxon>
        <taxon>Vibrionales</taxon>
        <taxon>Vibrionaceae</taxon>
        <taxon>Vibrio</taxon>
    </lineage>
</organism>
<gene>
    <name evidence="1" type="ordered locus">VS_II0619</name>
</gene>
<accession>B7VRN1</accession>
<proteinExistence type="predicted"/>